<dbReference type="RefSeq" id="WP_122965532.1">
    <property type="nucleotide sequence ID" value="NZ_BJMH01000012.1"/>
</dbReference>
<keyword evidence="2" id="KW-1185">Reference proteome</keyword>
<gene>
    <name evidence="1" type="ORF">BPA01_27870</name>
</gene>
<name>A0A4Y3PIT9_BREPA</name>
<protein>
    <recommendedName>
        <fullName evidence="3">PepSY domain-containing protein</fullName>
    </recommendedName>
</protein>
<dbReference type="AlphaFoldDB" id="A0A4Y3PIT9"/>
<reference evidence="1 2" key="1">
    <citation type="submission" date="2019-06" db="EMBL/GenBank/DDBJ databases">
        <title>Whole genome shotgun sequence of Brevibacillus parabrevis NBRC 12334.</title>
        <authorList>
            <person name="Hosoyama A."/>
            <person name="Uohara A."/>
            <person name="Ohji S."/>
            <person name="Ichikawa N."/>
        </authorList>
    </citation>
    <scope>NUCLEOTIDE SEQUENCE [LARGE SCALE GENOMIC DNA]</scope>
    <source>
        <strain evidence="1 2">NBRC 12334</strain>
    </source>
</reference>
<organism evidence="1 2">
    <name type="scientific">Brevibacillus parabrevis</name>
    <dbReference type="NCBI Taxonomy" id="54914"/>
    <lineage>
        <taxon>Bacteria</taxon>
        <taxon>Bacillati</taxon>
        <taxon>Bacillota</taxon>
        <taxon>Bacilli</taxon>
        <taxon>Bacillales</taxon>
        <taxon>Paenibacillaceae</taxon>
        <taxon>Brevibacillus</taxon>
    </lineage>
</organism>
<evidence type="ECO:0008006" key="3">
    <source>
        <dbReference type="Google" id="ProtNLM"/>
    </source>
</evidence>
<accession>A0A4Y3PIT9</accession>
<comment type="caution">
    <text evidence="1">The sequence shown here is derived from an EMBL/GenBank/DDBJ whole genome shotgun (WGS) entry which is preliminary data.</text>
</comment>
<dbReference type="STRING" id="54914.AV540_17850"/>
<dbReference type="Proteomes" id="UP000316882">
    <property type="component" value="Unassembled WGS sequence"/>
</dbReference>
<dbReference type="GeneID" id="87609721"/>
<proteinExistence type="predicted"/>
<sequence length="100" mass="11026">MKTTLVLLLAIMISLPQTIPLPNLLFPNQHEQMLTPEQAKQILTTQLTKNPALGPIKITAVTYSNGQYHISYTRESNCESGTHIINAYTGETVGGTRNQC</sequence>
<dbReference type="EMBL" id="BJMH01000012">
    <property type="protein sequence ID" value="GEB33207.1"/>
    <property type="molecule type" value="Genomic_DNA"/>
</dbReference>
<evidence type="ECO:0000313" key="1">
    <source>
        <dbReference type="EMBL" id="GEB33207.1"/>
    </source>
</evidence>
<evidence type="ECO:0000313" key="2">
    <source>
        <dbReference type="Proteomes" id="UP000316882"/>
    </source>
</evidence>